<organism evidence="1 2">
    <name type="scientific">Arthrobacter stackebrandtii</name>
    <dbReference type="NCBI Taxonomy" id="272161"/>
    <lineage>
        <taxon>Bacteria</taxon>
        <taxon>Bacillati</taxon>
        <taxon>Actinomycetota</taxon>
        <taxon>Actinomycetes</taxon>
        <taxon>Micrococcales</taxon>
        <taxon>Micrococcaceae</taxon>
        <taxon>Arthrobacter</taxon>
    </lineage>
</organism>
<evidence type="ECO:0000313" key="2">
    <source>
        <dbReference type="Proteomes" id="UP000711614"/>
    </source>
</evidence>
<dbReference type="RefSeq" id="WP_209682956.1">
    <property type="nucleotide sequence ID" value="NZ_JAGIOI010000001.1"/>
</dbReference>
<name>A0ABS4Z0X6_9MICC</name>
<sequence length="160" mass="17423">MEGTTAGQAGGYVAIDDGGHFSRHSDSAAVVAAFEYLDEAVCVLDRGGSSHRLVAGAGGMVLSRAHGTVEFAWLQQEWLRAMRRFPEEHRIRRFHAGTSAALLADIFETLQLQPLATGLVEGEHVTDDFGHRYRVVRHGRGSVTGKLQLWLVETGRAAEP</sequence>
<gene>
    <name evidence="1" type="ORF">JOF48_003511</name>
</gene>
<dbReference type="Proteomes" id="UP000711614">
    <property type="component" value="Unassembled WGS sequence"/>
</dbReference>
<comment type="caution">
    <text evidence="1">The sequence shown here is derived from an EMBL/GenBank/DDBJ whole genome shotgun (WGS) entry which is preliminary data.</text>
</comment>
<protein>
    <submittedName>
        <fullName evidence="1">Uncharacterized protein</fullName>
    </submittedName>
</protein>
<accession>A0ABS4Z0X6</accession>
<reference evidence="1 2" key="1">
    <citation type="submission" date="2021-03" db="EMBL/GenBank/DDBJ databases">
        <title>Sequencing the genomes of 1000 actinobacteria strains.</title>
        <authorList>
            <person name="Klenk H.-P."/>
        </authorList>
    </citation>
    <scope>NUCLEOTIDE SEQUENCE [LARGE SCALE GENOMIC DNA]</scope>
    <source>
        <strain evidence="1 2">DSM 16005</strain>
    </source>
</reference>
<evidence type="ECO:0000313" key="1">
    <source>
        <dbReference type="EMBL" id="MBP2414712.1"/>
    </source>
</evidence>
<dbReference type="EMBL" id="JAGIOI010000001">
    <property type="protein sequence ID" value="MBP2414712.1"/>
    <property type="molecule type" value="Genomic_DNA"/>
</dbReference>
<proteinExistence type="predicted"/>
<keyword evidence="2" id="KW-1185">Reference proteome</keyword>